<organism evidence="5 6">
    <name type="scientific">Tigriopus californicus</name>
    <name type="common">Marine copepod</name>
    <dbReference type="NCBI Taxonomy" id="6832"/>
    <lineage>
        <taxon>Eukaryota</taxon>
        <taxon>Metazoa</taxon>
        <taxon>Ecdysozoa</taxon>
        <taxon>Arthropoda</taxon>
        <taxon>Crustacea</taxon>
        <taxon>Multicrustacea</taxon>
        <taxon>Hexanauplia</taxon>
        <taxon>Copepoda</taxon>
        <taxon>Harpacticoida</taxon>
        <taxon>Harpacticidae</taxon>
        <taxon>Tigriopus</taxon>
    </lineage>
</organism>
<feature type="compositionally biased region" description="Basic and acidic residues" evidence="2">
    <location>
        <begin position="21"/>
        <end position="32"/>
    </location>
</feature>
<evidence type="ECO:0000256" key="1">
    <source>
        <dbReference type="ARBA" id="ARBA00004141"/>
    </source>
</evidence>
<dbReference type="Pfam" id="PF07690">
    <property type="entry name" value="MFS_1"/>
    <property type="match status" value="2"/>
</dbReference>
<evidence type="ECO:0000256" key="3">
    <source>
        <dbReference type="SAM" id="Phobius"/>
    </source>
</evidence>
<feature type="region of interest" description="Disordered" evidence="2">
    <location>
        <begin position="251"/>
        <end position="273"/>
    </location>
</feature>
<dbReference type="OrthoDB" id="6499973at2759"/>
<dbReference type="InterPro" id="IPR036259">
    <property type="entry name" value="MFS_trans_sf"/>
</dbReference>
<accession>A0A553NNP8</accession>
<dbReference type="Gene3D" id="1.20.1250.20">
    <property type="entry name" value="MFS general substrate transporter like domains"/>
    <property type="match status" value="2"/>
</dbReference>
<dbReference type="InterPro" id="IPR050327">
    <property type="entry name" value="Proton-linked_MCT"/>
</dbReference>
<dbReference type="GO" id="GO:0016020">
    <property type="term" value="C:membrane"/>
    <property type="evidence" value="ECO:0007669"/>
    <property type="project" value="UniProtKB-SubCell"/>
</dbReference>
<name>A0A553NNP8_TIGCA</name>
<comment type="subcellular location">
    <subcellularLocation>
        <location evidence="1">Membrane</location>
        <topology evidence="1">Multi-pass membrane protein</topology>
    </subcellularLocation>
</comment>
<feature type="transmembrane region" description="Helical" evidence="3">
    <location>
        <begin position="575"/>
        <end position="595"/>
    </location>
</feature>
<proteinExistence type="predicted"/>
<feature type="region of interest" description="Disordered" evidence="2">
    <location>
        <begin position="395"/>
        <end position="418"/>
    </location>
</feature>
<dbReference type="SUPFAM" id="SSF103473">
    <property type="entry name" value="MFS general substrate transporter"/>
    <property type="match status" value="1"/>
</dbReference>
<evidence type="ECO:0000259" key="4">
    <source>
        <dbReference type="PROSITE" id="PS50850"/>
    </source>
</evidence>
<feature type="transmembrane region" description="Helical" evidence="3">
    <location>
        <begin position="183"/>
        <end position="202"/>
    </location>
</feature>
<feature type="transmembrane region" description="Helical" evidence="3">
    <location>
        <begin position="95"/>
        <end position="118"/>
    </location>
</feature>
<dbReference type="PANTHER" id="PTHR11360">
    <property type="entry name" value="MONOCARBOXYLATE TRANSPORTER"/>
    <property type="match status" value="1"/>
</dbReference>
<feature type="region of interest" description="Disordered" evidence="2">
    <location>
        <begin position="1"/>
        <end position="48"/>
    </location>
</feature>
<evidence type="ECO:0000256" key="2">
    <source>
        <dbReference type="SAM" id="MobiDB-lite"/>
    </source>
</evidence>
<feature type="transmembrane region" description="Helical" evidence="3">
    <location>
        <begin position="448"/>
        <end position="469"/>
    </location>
</feature>
<evidence type="ECO:0000313" key="6">
    <source>
        <dbReference type="Proteomes" id="UP000318571"/>
    </source>
</evidence>
<dbReference type="GO" id="GO:0008028">
    <property type="term" value="F:monocarboxylic acid transmembrane transporter activity"/>
    <property type="evidence" value="ECO:0007669"/>
    <property type="project" value="TreeGrafter"/>
</dbReference>
<keyword evidence="3" id="KW-0472">Membrane</keyword>
<feature type="region of interest" description="Disordered" evidence="2">
    <location>
        <begin position="331"/>
        <end position="353"/>
    </location>
</feature>
<feature type="transmembrane region" description="Helical" evidence="3">
    <location>
        <begin position="540"/>
        <end position="563"/>
    </location>
</feature>
<feature type="transmembrane region" description="Helical" evidence="3">
    <location>
        <begin position="607"/>
        <end position="627"/>
    </location>
</feature>
<dbReference type="InterPro" id="IPR020846">
    <property type="entry name" value="MFS_dom"/>
</dbReference>
<feature type="compositionally biased region" description="Basic residues" evidence="2">
    <location>
        <begin position="339"/>
        <end position="352"/>
    </location>
</feature>
<protein>
    <recommendedName>
        <fullName evidence="4">Major facilitator superfamily (MFS) profile domain-containing protein</fullName>
    </recommendedName>
</protein>
<dbReference type="OMA" id="AMWHIIV"/>
<feature type="transmembrane region" description="Helical" evidence="3">
    <location>
        <begin position="481"/>
        <end position="502"/>
    </location>
</feature>
<feature type="transmembrane region" description="Helical" evidence="3">
    <location>
        <begin position="125"/>
        <end position="144"/>
    </location>
</feature>
<feature type="transmembrane region" description="Helical" evidence="3">
    <location>
        <begin position="214"/>
        <end position="233"/>
    </location>
</feature>
<evidence type="ECO:0000313" key="5">
    <source>
        <dbReference type="EMBL" id="TRY67017.1"/>
    </source>
</evidence>
<dbReference type="PROSITE" id="PS50850">
    <property type="entry name" value="MFS"/>
    <property type="match status" value="1"/>
</dbReference>
<feature type="domain" description="Major facilitator superfamily (MFS) profile" evidence="4">
    <location>
        <begin position="57"/>
        <end position="629"/>
    </location>
</feature>
<keyword evidence="3" id="KW-1133">Transmembrane helix</keyword>
<feature type="transmembrane region" description="Helical" evidence="3">
    <location>
        <begin position="56"/>
        <end position="83"/>
    </location>
</feature>
<dbReference type="InterPro" id="IPR011701">
    <property type="entry name" value="MFS"/>
</dbReference>
<dbReference type="AlphaFoldDB" id="A0A553NNP8"/>
<keyword evidence="6" id="KW-1185">Reference proteome</keyword>
<comment type="caution">
    <text evidence="5">The sequence shown here is derived from an EMBL/GenBank/DDBJ whole genome shotgun (WGS) entry which is preliminary data.</text>
</comment>
<dbReference type="CDD" id="cd17352">
    <property type="entry name" value="MFS_MCT_SLC16"/>
    <property type="match status" value="1"/>
</dbReference>
<reference evidence="5 6" key="1">
    <citation type="journal article" date="2018" name="Nat. Ecol. Evol.">
        <title>Genomic signatures of mitonuclear coevolution across populations of Tigriopus californicus.</title>
        <authorList>
            <person name="Barreto F.S."/>
            <person name="Watson E.T."/>
            <person name="Lima T.G."/>
            <person name="Willett C.S."/>
            <person name="Edmands S."/>
            <person name="Li W."/>
            <person name="Burton R.S."/>
        </authorList>
    </citation>
    <scope>NUCLEOTIDE SEQUENCE [LARGE SCALE GENOMIC DNA]</scope>
    <source>
        <strain evidence="5 6">San Diego</strain>
    </source>
</reference>
<sequence length="640" mass="69450">MTEIRRNSENPFLSNFAQEGKLSHLEPSHDRKDEEDEEEEVSATSELLPVPPDGGWGWAVVFASFMIHVIADGITYTLGIFVVEWMTEFKQGRGFASLVPSILVGVTLGVGPIASVLTTRYGWRIVTIVGAVIGAAGLAVSAAAPNVAMLYASIGVVAGLGFGFIYLPAIVSVSGYFEKKRAFATGIAVCGSGFGTFIFAPLNSYLIQHFEWRGAILFVAAVVLFCALLGLIFRPLTPTIAIDEASENQDLAPKADEEANNDGLHGNQKLPPEIQLNGDSMKPLAFQMGNANGNFDGVGRFALSHPVLSNSPAKKNVVQFGSHSRIYESSTPAVQNQSHHPHAHRHSHHHLGHPSSAMFRKDIFYAASLENIPEYKSNPKRYSRQIQKAQTEELKRELKSQVTTPTTSLTNMAPDTKEDPSSSSCCSCLKSSKAFRQMVDMSLIKDGVFLIFAISNFFTSIGFNIPYVYTVDRALLLGIDVQKASMLLSAIGIANTGGRIVLGYISDKSWFNRLHLYAGCIIVCGLSMCLSNYCLNYASQVVYCAIFGVTSGAYIGLTPVVLVDLLGLDKLTNAFGLLMLFQGIASVIGPPITGILRDLSGDFETGFYFAGGMIVFSGVILVLIPWLERRRMKANTDVEI</sequence>
<feature type="transmembrane region" description="Helical" evidence="3">
    <location>
        <begin position="514"/>
        <end position="534"/>
    </location>
</feature>
<gene>
    <name evidence="5" type="ORF">TCAL_02274</name>
</gene>
<keyword evidence="3" id="KW-0812">Transmembrane</keyword>
<dbReference type="EMBL" id="VCGU01000011">
    <property type="protein sequence ID" value="TRY67017.1"/>
    <property type="molecule type" value="Genomic_DNA"/>
</dbReference>
<feature type="transmembrane region" description="Helical" evidence="3">
    <location>
        <begin position="150"/>
        <end position="171"/>
    </location>
</feature>
<dbReference type="PANTHER" id="PTHR11360:SF284">
    <property type="entry name" value="EG:103B4.3 PROTEIN-RELATED"/>
    <property type="match status" value="1"/>
</dbReference>
<dbReference type="Proteomes" id="UP000318571">
    <property type="component" value="Chromosome 4"/>
</dbReference>
<feature type="compositionally biased region" description="Polar residues" evidence="2">
    <location>
        <begin position="400"/>
        <end position="413"/>
    </location>
</feature>